<reference evidence="2" key="1">
    <citation type="submission" date="2021-01" db="EMBL/GenBank/DDBJ databases">
        <title>Whole genome shotgun sequence of Actinocatenispora rupis NBRC 107355.</title>
        <authorList>
            <person name="Komaki H."/>
            <person name="Tamura T."/>
        </authorList>
    </citation>
    <scope>NUCLEOTIDE SEQUENCE</scope>
    <source>
        <strain evidence="2">NBRC 107355</strain>
    </source>
</reference>
<proteinExistence type="predicted"/>
<protein>
    <recommendedName>
        <fullName evidence="4">Histidine kinase</fullName>
    </recommendedName>
</protein>
<evidence type="ECO:0000313" key="3">
    <source>
        <dbReference type="Proteomes" id="UP000612808"/>
    </source>
</evidence>
<evidence type="ECO:0000256" key="1">
    <source>
        <dbReference type="SAM" id="Phobius"/>
    </source>
</evidence>
<gene>
    <name evidence="2" type="ORF">Aru02nite_08290</name>
</gene>
<dbReference type="Proteomes" id="UP000612808">
    <property type="component" value="Unassembled WGS sequence"/>
</dbReference>
<keyword evidence="1" id="KW-1133">Transmembrane helix</keyword>
<keyword evidence="3" id="KW-1185">Reference proteome</keyword>
<sequence>MGSWARSAGAGFLRACVVGAVGLAVPAGWAAGVALVIWWHSPWTLLPVGIWVCLGTFLASRPICRLVRYLVARWTGTVVAGGYRRIGAVTRMSTGYWWNGHSYERSQQRAREDLELRLRFTDPATWRDLRFMAILPLAGLAAAVPPAGVVVAVLGLTQPTAPARVVGVLGALVAVAAAPYAWRPLAPLAVRFLRATPEMLLADRVDELLAQRADTTVAQAAEIRRIERDLHDGAQARLVALGLALATAERLWPPIRTGRGR</sequence>
<accession>A0A8J3J0S7</accession>
<comment type="caution">
    <text evidence="2">The sequence shown here is derived from an EMBL/GenBank/DDBJ whole genome shotgun (WGS) entry which is preliminary data.</text>
</comment>
<evidence type="ECO:0008006" key="4">
    <source>
        <dbReference type="Google" id="ProtNLM"/>
    </source>
</evidence>
<feature type="transmembrane region" description="Helical" evidence="1">
    <location>
        <begin position="45"/>
        <end position="64"/>
    </location>
</feature>
<keyword evidence="1" id="KW-0472">Membrane</keyword>
<feature type="transmembrane region" description="Helical" evidence="1">
    <location>
        <begin position="12"/>
        <end position="39"/>
    </location>
</feature>
<evidence type="ECO:0000313" key="2">
    <source>
        <dbReference type="EMBL" id="GID09940.1"/>
    </source>
</evidence>
<dbReference type="EMBL" id="BOMB01000004">
    <property type="protein sequence ID" value="GID09940.1"/>
    <property type="molecule type" value="Genomic_DNA"/>
</dbReference>
<feature type="transmembrane region" description="Helical" evidence="1">
    <location>
        <begin position="161"/>
        <end position="182"/>
    </location>
</feature>
<keyword evidence="1" id="KW-0812">Transmembrane</keyword>
<name>A0A8J3J0S7_9ACTN</name>
<organism evidence="2 3">
    <name type="scientific">Actinocatenispora rupis</name>
    <dbReference type="NCBI Taxonomy" id="519421"/>
    <lineage>
        <taxon>Bacteria</taxon>
        <taxon>Bacillati</taxon>
        <taxon>Actinomycetota</taxon>
        <taxon>Actinomycetes</taxon>
        <taxon>Micromonosporales</taxon>
        <taxon>Micromonosporaceae</taxon>
        <taxon>Actinocatenispora</taxon>
    </lineage>
</organism>
<dbReference type="AlphaFoldDB" id="A0A8J3J0S7"/>
<feature type="transmembrane region" description="Helical" evidence="1">
    <location>
        <begin position="133"/>
        <end position="155"/>
    </location>
</feature>